<reference evidence="1 2" key="1">
    <citation type="submission" date="2020-04" db="EMBL/GenBank/DDBJ databases">
        <title>Azohydromonas sp. isolated from soil.</title>
        <authorList>
            <person name="Dahal R.H."/>
        </authorList>
    </citation>
    <scope>NUCLEOTIDE SEQUENCE [LARGE SCALE GENOMIC DNA]</scope>
    <source>
        <strain evidence="1 2">G-1-1-14</strain>
    </source>
</reference>
<comment type="caution">
    <text evidence="1">The sequence shown here is derived from an EMBL/GenBank/DDBJ whole genome shotgun (WGS) entry which is preliminary data.</text>
</comment>
<keyword evidence="2" id="KW-1185">Reference proteome</keyword>
<evidence type="ECO:0000313" key="2">
    <source>
        <dbReference type="Proteomes" id="UP000574067"/>
    </source>
</evidence>
<accession>A0A848FG60</accession>
<proteinExistence type="predicted"/>
<organism evidence="1 2">
    <name type="scientific">Azohydromonas caseinilytica</name>
    <dbReference type="NCBI Taxonomy" id="2728836"/>
    <lineage>
        <taxon>Bacteria</taxon>
        <taxon>Pseudomonadati</taxon>
        <taxon>Pseudomonadota</taxon>
        <taxon>Betaproteobacteria</taxon>
        <taxon>Burkholderiales</taxon>
        <taxon>Sphaerotilaceae</taxon>
        <taxon>Azohydromonas</taxon>
    </lineage>
</organism>
<gene>
    <name evidence="1" type="ORF">HHL10_22955</name>
</gene>
<sequence>MREGWKQRTARFLHGLLAVGLGLFQSGRGHTRQRWVRATDLEALARRLHDFERQLGRARGHYARKHLSRQEMELVCRRTVDEVQTLLQPLHPTVAGPGASWALERLREVLHRWQEQSAAVAAQPLQQADVSDLQARLLEITTALYLCARVDDRDGGW</sequence>
<dbReference type="EMBL" id="JABBFW010000023">
    <property type="protein sequence ID" value="NML17835.1"/>
    <property type="molecule type" value="Genomic_DNA"/>
</dbReference>
<protein>
    <submittedName>
        <fullName evidence="1">Uncharacterized protein</fullName>
    </submittedName>
</protein>
<dbReference type="Proteomes" id="UP000574067">
    <property type="component" value="Unassembled WGS sequence"/>
</dbReference>
<evidence type="ECO:0000313" key="1">
    <source>
        <dbReference type="EMBL" id="NML17835.1"/>
    </source>
</evidence>
<name>A0A848FG60_9BURK</name>
<dbReference type="RefSeq" id="WP_169162736.1">
    <property type="nucleotide sequence ID" value="NZ_JABBFW010000023.1"/>
</dbReference>
<dbReference type="AlphaFoldDB" id="A0A848FG60"/>